<dbReference type="RefSeq" id="WP_152261320.1">
    <property type="nucleotide sequence ID" value="NZ_CP045143.1"/>
</dbReference>
<sequence length="209" mass="23121">MKIGVIGATGRVGKLITAEALNRGHQVTGFVRHMTLAHDPRLKMVQADLYALAPRDIKNLDVLVSAFRAPRGQERDYVTSVESLANLLKNKPVRLLVVGGAGSSFTDAQKTTRFYETPGFPESFYPTSMYMARSTQVLDLAPGLHWTYVSPAEYFLPDGDRTGHYQSSPGILLRDKNGKSAISMADYAIAMLDEIEQPHFENSQMSVAW</sequence>
<evidence type="ECO:0000259" key="1">
    <source>
        <dbReference type="Pfam" id="PF13460"/>
    </source>
</evidence>
<proteinExistence type="predicted"/>
<organism evidence="2 3">
    <name type="scientific">Schleiferilactobacillus harbinensis</name>
    <dbReference type="NCBI Taxonomy" id="304207"/>
    <lineage>
        <taxon>Bacteria</taxon>
        <taxon>Bacillati</taxon>
        <taxon>Bacillota</taxon>
        <taxon>Bacilli</taxon>
        <taxon>Lactobacillales</taxon>
        <taxon>Lactobacillaceae</taxon>
        <taxon>Schleiferilactobacillus</taxon>
    </lineage>
</organism>
<dbReference type="KEGG" id="lhb:D1010_14060"/>
<feature type="domain" description="NAD(P)-binding" evidence="1">
    <location>
        <begin position="7"/>
        <end position="195"/>
    </location>
</feature>
<accession>A0A5P8M7Y7</accession>
<dbReference type="EMBL" id="CP045143">
    <property type="protein sequence ID" value="QFR24404.1"/>
    <property type="molecule type" value="Genomic_DNA"/>
</dbReference>
<reference evidence="2 3" key="1">
    <citation type="submission" date="2019-10" db="EMBL/GenBank/DDBJ databases">
        <title>The completed genome of Lactobacillus harbinensis M1.</title>
        <authorList>
            <person name="Zheng Y."/>
        </authorList>
    </citation>
    <scope>NUCLEOTIDE SEQUENCE [LARGE SCALE GENOMIC DNA]</scope>
    <source>
        <strain evidence="2 3">M1</strain>
    </source>
</reference>
<dbReference type="SUPFAM" id="SSF51735">
    <property type="entry name" value="NAD(P)-binding Rossmann-fold domains"/>
    <property type="match status" value="1"/>
</dbReference>
<dbReference type="GO" id="GO:0016646">
    <property type="term" value="F:oxidoreductase activity, acting on the CH-NH group of donors, NAD or NADP as acceptor"/>
    <property type="evidence" value="ECO:0007669"/>
    <property type="project" value="TreeGrafter"/>
</dbReference>
<dbReference type="Pfam" id="PF13460">
    <property type="entry name" value="NAD_binding_10"/>
    <property type="match status" value="1"/>
</dbReference>
<dbReference type="AlphaFoldDB" id="A0A5P8M7Y7"/>
<dbReference type="Proteomes" id="UP000326779">
    <property type="component" value="Chromosome"/>
</dbReference>
<dbReference type="InterPro" id="IPR051606">
    <property type="entry name" value="Polyketide_Oxido-like"/>
</dbReference>
<dbReference type="PANTHER" id="PTHR43355:SF2">
    <property type="entry name" value="FLAVIN REDUCTASE (NADPH)"/>
    <property type="match status" value="1"/>
</dbReference>
<gene>
    <name evidence="2" type="ORF">D1010_14060</name>
</gene>
<name>A0A5P8M7Y7_9LACO</name>
<dbReference type="PANTHER" id="PTHR43355">
    <property type="entry name" value="FLAVIN REDUCTASE (NADPH)"/>
    <property type="match status" value="1"/>
</dbReference>
<dbReference type="InterPro" id="IPR036291">
    <property type="entry name" value="NAD(P)-bd_dom_sf"/>
</dbReference>
<protein>
    <submittedName>
        <fullName evidence="2">NAD(P)H-binding protein</fullName>
    </submittedName>
</protein>
<dbReference type="Gene3D" id="3.40.50.720">
    <property type="entry name" value="NAD(P)-binding Rossmann-like Domain"/>
    <property type="match status" value="1"/>
</dbReference>
<evidence type="ECO:0000313" key="2">
    <source>
        <dbReference type="EMBL" id="QFR24404.1"/>
    </source>
</evidence>
<dbReference type="InterPro" id="IPR016040">
    <property type="entry name" value="NAD(P)-bd_dom"/>
</dbReference>
<evidence type="ECO:0000313" key="3">
    <source>
        <dbReference type="Proteomes" id="UP000326779"/>
    </source>
</evidence>